<feature type="non-terminal residue" evidence="1">
    <location>
        <position position="180"/>
    </location>
</feature>
<dbReference type="AlphaFoldDB" id="A0A7J9CHK8"/>
<dbReference type="Proteomes" id="UP000593579">
    <property type="component" value="Unassembled WGS sequence"/>
</dbReference>
<gene>
    <name evidence="1" type="ORF">Gogos_004526</name>
</gene>
<dbReference type="OrthoDB" id="959921at2759"/>
<protein>
    <recommendedName>
        <fullName evidence="3">RNase H type-1 domain-containing protein</fullName>
    </recommendedName>
</protein>
<name>A0A7J9CHK8_GOSGO</name>
<evidence type="ECO:0000313" key="2">
    <source>
        <dbReference type="Proteomes" id="UP000593579"/>
    </source>
</evidence>
<dbReference type="EMBL" id="JABEZY010000010">
    <property type="protein sequence ID" value="MBA0747625.1"/>
    <property type="molecule type" value="Genomic_DNA"/>
</dbReference>
<reference evidence="1 2" key="1">
    <citation type="journal article" date="2019" name="Genome Biol. Evol.">
        <title>Insights into the evolution of the New World diploid cottons (Gossypium, subgenus Houzingenia) based on genome sequencing.</title>
        <authorList>
            <person name="Grover C.E."/>
            <person name="Arick M.A. 2nd"/>
            <person name="Thrash A."/>
            <person name="Conover J.L."/>
            <person name="Sanders W.S."/>
            <person name="Peterson D.G."/>
            <person name="Frelichowski J.E."/>
            <person name="Scheffler J.A."/>
            <person name="Scheffler B.E."/>
            <person name="Wendel J.F."/>
        </authorList>
    </citation>
    <scope>NUCLEOTIDE SEQUENCE [LARGE SCALE GENOMIC DNA]</scope>
    <source>
        <strain evidence="1">5</strain>
        <tissue evidence="1">Leaf</tissue>
    </source>
</reference>
<proteinExistence type="predicted"/>
<sequence length="180" mass="20226">MWIARNKYLHEGIPQNGSDIACFITSYIQELEELTKRLPGRRVVGERWRSPEEDSSGRVLNFTMHLNEHIPTSFAVEAIACVQAIQLGLDLGIVKAEIEGDALLVKKKPAAMKADDDCQRVSLIEEGFIERNLGQNDLSMNKVDGLVGLPRNQVVDERELIGSRCFESSFDRRKIGSWLG</sequence>
<comment type="caution">
    <text evidence="1">The sequence shown here is derived from an EMBL/GenBank/DDBJ whole genome shotgun (WGS) entry which is preliminary data.</text>
</comment>
<accession>A0A7J9CHK8</accession>
<keyword evidence="2" id="KW-1185">Reference proteome</keyword>
<evidence type="ECO:0008006" key="3">
    <source>
        <dbReference type="Google" id="ProtNLM"/>
    </source>
</evidence>
<organism evidence="1 2">
    <name type="scientific">Gossypium gossypioides</name>
    <name type="common">Mexican cotton</name>
    <name type="synonym">Selera gossypioides</name>
    <dbReference type="NCBI Taxonomy" id="34282"/>
    <lineage>
        <taxon>Eukaryota</taxon>
        <taxon>Viridiplantae</taxon>
        <taxon>Streptophyta</taxon>
        <taxon>Embryophyta</taxon>
        <taxon>Tracheophyta</taxon>
        <taxon>Spermatophyta</taxon>
        <taxon>Magnoliopsida</taxon>
        <taxon>eudicotyledons</taxon>
        <taxon>Gunneridae</taxon>
        <taxon>Pentapetalae</taxon>
        <taxon>rosids</taxon>
        <taxon>malvids</taxon>
        <taxon>Malvales</taxon>
        <taxon>Malvaceae</taxon>
        <taxon>Malvoideae</taxon>
        <taxon>Gossypium</taxon>
    </lineage>
</organism>
<evidence type="ECO:0000313" key="1">
    <source>
        <dbReference type="EMBL" id="MBA0747625.1"/>
    </source>
</evidence>